<dbReference type="Gene3D" id="3.40.50.10190">
    <property type="entry name" value="BRCT domain"/>
    <property type="match status" value="2"/>
</dbReference>
<keyword evidence="12" id="KW-1185">Reference proteome</keyword>
<comment type="subcellular location">
    <subcellularLocation>
        <location evidence="2">Cytoplasm</location>
        <location evidence="2">Cytoskeleton</location>
        <location evidence="2">Microtubule organizing center</location>
        <location evidence="2">Centrosome</location>
    </subcellularLocation>
    <subcellularLocation>
        <location evidence="1">Nucleus</location>
    </subcellularLocation>
</comment>
<evidence type="ECO:0000256" key="5">
    <source>
        <dbReference type="ARBA" id="ARBA00022763"/>
    </source>
</evidence>
<dbReference type="SUPFAM" id="SSF48403">
    <property type="entry name" value="Ankyrin repeat"/>
    <property type="match status" value="1"/>
</dbReference>
<keyword evidence="7" id="KW-0206">Cytoskeleton</keyword>
<dbReference type="SUPFAM" id="SSF52113">
    <property type="entry name" value="BRCT domain"/>
    <property type="match status" value="1"/>
</dbReference>
<dbReference type="Proteomes" id="UP000246464">
    <property type="component" value="Chromosome 9"/>
</dbReference>
<name>A0A2U9BS70_SCOMX</name>
<keyword evidence="6" id="KW-0234">DNA repair</keyword>
<dbReference type="GO" id="GO:0035861">
    <property type="term" value="C:site of double-strand break"/>
    <property type="evidence" value="ECO:0007669"/>
    <property type="project" value="TreeGrafter"/>
</dbReference>
<evidence type="ECO:0000256" key="3">
    <source>
        <dbReference type="ARBA" id="ARBA00022490"/>
    </source>
</evidence>
<evidence type="ECO:0000259" key="10">
    <source>
        <dbReference type="PROSITE" id="PS50172"/>
    </source>
</evidence>
<feature type="repeat" description="ANK" evidence="9">
    <location>
        <begin position="666"/>
        <end position="699"/>
    </location>
</feature>
<feature type="domain" description="BRCT" evidence="10">
    <location>
        <begin position="1"/>
        <end position="90"/>
    </location>
</feature>
<dbReference type="GO" id="GO:0006281">
    <property type="term" value="P:DNA repair"/>
    <property type="evidence" value="ECO:0007669"/>
    <property type="project" value="UniProtKB-KW"/>
</dbReference>
<proteinExistence type="predicted"/>
<dbReference type="Gene3D" id="1.25.40.20">
    <property type="entry name" value="Ankyrin repeat-containing domain"/>
    <property type="match status" value="1"/>
</dbReference>
<gene>
    <name evidence="11" type="ORF">SMAX5B_011057</name>
</gene>
<dbReference type="InterPro" id="IPR057595">
    <property type="entry name" value="TopB1_SLF1_BRCT"/>
</dbReference>
<dbReference type="SMART" id="SM00248">
    <property type="entry name" value="ANK"/>
    <property type="match status" value="3"/>
</dbReference>
<keyword evidence="3" id="KW-0963">Cytoplasm</keyword>
<dbReference type="EMBL" id="CP026251">
    <property type="protein sequence ID" value="AWP06901.1"/>
    <property type="molecule type" value="Genomic_DNA"/>
</dbReference>
<feature type="repeat" description="ANK" evidence="9">
    <location>
        <begin position="734"/>
        <end position="766"/>
    </location>
</feature>
<dbReference type="PROSITE" id="PS50088">
    <property type="entry name" value="ANK_REPEAT"/>
    <property type="match status" value="2"/>
</dbReference>
<evidence type="ECO:0000256" key="6">
    <source>
        <dbReference type="ARBA" id="ARBA00023204"/>
    </source>
</evidence>
<evidence type="ECO:0000256" key="7">
    <source>
        <dbReference type="ARBA" id="ARBA00023212"/>
    </source>
</evidence>
<dbReference type="InterPro" id="IPR042479">
    <property type="entry name" value="Slf1"/>
</dbReference>
<evidence type="ECO:0000256" key="2">
    <source>
        <dbReference type="ARBA" id="ARBA00004300"/>
    </source>
</evidence>
<reference evidence="11 12" key="1">
    <citation type="submission" date="2017-12" db="EMBL/GenBank/DDBJ databases">
        <title>Integrating genomic resources of turbot (Scophthalmus maximus) in depth evaluation of genetic and physical mapping variation across individuals.</title>
        <authorList>
            <person name="Martinez P."/>
        </authorList>
    </citation>
    <scope>NUCLEOTIDE SEQUENCE [LARGE SCALE GENOMIC DNA]</scope>
</reference>
<dbReference type="InterPro" id="IPR036770">
    <property type="entry name" value="Ankyrin_rpt-contain_sf"/>
</dbReference>
<dbReference type="Pfam" id="PF23294">
    <property type="entry name" value="BRCT_TopB1_SLF1"/>
    <property type="match status" value="1"/>
</dbReference>
<dbReference type="InterPro" id="IPR002110">
    <property type="entry name" value="Ankyrin_rpt"/>
</dbReference>
<dbReference type="STRING" id="52904.ENSSMAP00000013752"/>
<organism evidence="11 12">
    <name type="scientific">Scophthalmus maximus</name>
    <name type="common">Turbot</name>
    <name type="synonym">Psetta maxima</name>
    <dbReference type="NCBI Taxonomy" id="52904"/>
    <lineage>
        <taxon>Eukaryota</taxon>
        <taxon>Metazoa</taxon>
        <taxon>Chordata</taxon>
        <taxon>Craniata</taxon>
        <taxon>Vertebrata</taxon>
        <taxon>Euteleostomi</taxon>
        <taxon>Actinopterygii</taxon>
        <taxon>Neopterygii</taxon>
        <taxon>Teleostei</taxon>
        <taxon>Neoteleostei</taxon>
        <taxon>Acanthomorphata</taxon>
        <taxon>Carangaria</taxon>
        <taxon>Pleuronectiformes</taxon>
        <taxon>Pleuronectoidei</taxon>
        <taxon>Scophthalmidae</taxon>
        <taxon>Scophthalmus</taxon>
    </lineage>
</organism>
<evidence type="ECO:0000256" key="9">
    <source>
        <dbReference type="PROSITE-ProRule" id="PRU00023"/>
    </source>
</evidence>
<evidence type="ECO:0000256" key="1">
    <source>
        <dbReference type="ARBA" id="ARBA00004123"/>
    </source>
</evidence>
<dbReference type="Pfam" id="PF12796">
    <property type="entry name" value="Ank_2"/>
    <property type="match status" value="1"/>
</dbReference>
<keyword evidence="8" id="KW-0539">Nucleus</keyword>
<keyword evidence="9" id="KW-0040">ANK repeat</keyword>
<protein>
    <submittedName>
        <fullName evidence="11">Putative ankyrin repeat domain-containing protein 32</fullName>
    </submittedName>
</protein>
<dbReference type="PROSITE" id="PS50297">
    <property type="entry name" value="ANK_REP_REGION"/>
    <property type="match status" value="2"/>
</dbReference>
<dbReference type="InterPro" id="IPR036420">
    <property type="entry name" value="BRCT_dom_sf"/>
</dbReference>
<dbReference type="PANTHER" id="PTHR46677">
    <property type="entry name" value="SMC5-SMC6 COMPLEX LOCALIZATION FACTOR PROTEIN 1"/>
    <property type="match status" value="1"/>
</dbReference>
<dbReference type="GO" id="GO:2000781">
    <property type="term" value="P:positive regulation of double-strand break repair"/>
    <property type="evidence" value="ECO:0007669"/>
    <property type="project" value="InterPro"/>
</dbReference>
<dbReference type="PANTHER" id="PTHR46677:SF1">
    <property type="entry name" value="SMC5-SMC6 COMPLEX LOCALIZATION FACTOR PROTEIN 1"/>
    <property type="match status" value="1"/>
</dbReference>
<dbReference type="GO" id="GO:1990166">
    <property type="term" value="P:protein localization to site of double-strand break"/>
    <property type="evidence" value="ECO:0007669"/>
    <property type="project" value="TreeGrafter"/>
</dbReference>
<sequence length="923" mass="102473">MESRSHVFQISGIKNRDEKRVLVQGILQLGGKYIGGSVYQHASTHLIIPQVLSSEKFLAACAAGKWVVTPDYVLDSVKNGSWLAEKLYEVAISTGASSAFYPVRQWRKNVVSGRLAGAFQGWKVLLMVQEPARRAMFKRLLVAGKAEVYNIPPPSHASITHVMAKPMTEKSKSHNAPCFPVSHIVQHLFGSNCADMHFNVTGNHPGLMMMKTSFVDVDFSNLETELRTHVIKQEGRPRLCFLEFLGYHDPYRLQSQATETDFSNVGSMIECGLFAEALDSIRNAMFPGFLPPASHLISLLEYAQQGSATSVFRRNFLQVMYNLLSTNPPWLPPSRVRKYFSQVLQCPRCKTGLWPFLQTNISYCLSSEVTCHPLPELAVPTMIRFHSDLVAFVLRLFQGELHSLTSGDFVLAQGTGVSQASASGSLLYGTFWTVWERSTLLSQAVKQLTQLIVQAATEDYAERDERQRLHLANTLLDLLSVLVEFWCQQHFKLNQNLVENGLSNLAEHFAVVSQDLSPEVLAELVVRVSSTRLKLAMTDAIFRNLCCRNGFTVGDEPLSLKKMVLSYLPALGSLAQSPGGARLRTAPTPHSCSSQETDCRSVTHSCQAFFVVGVWDISVVFYWRVRRMEGDNGQDIGHTLILYFSLIFRLFSILGVCVSVVCVLDEGETLLHRACKRNQVETVLQILALPGTDVNVEDHAGWTPLHEACNHGSAACVEALLRHRPVPVLHNQVAGVSPLHDALLNGHTDIAKMLLEHAGSVLLQRTDGDGRTALDLVPGTSQREELLHSAEVGDSALRNHATEVLNLPLLEVGSSLLLHLIFSYQQERGLPGPAQASDKAHSLGYRLVRALETHSHREVTLGWTDPRAVRLVEDVETLLELRRGMYLGQVSQAIKECKGQNTLFLMEILENLKSRAEAHVTDL</sequence>
<dbReference type="AlphaFoldDB" id="A0A2U9BS70"/>
<dbReference type="GO" id="GO:0005634">
    <property type="term" value="C:nucleus"/>
    <property type="evidence" value="ECO:0007669"/>
    <property type="project" value="UniProtKB-SubCell"/>
</dbReference>
<evidence type="ECO:0000313" key="12">
    <source>
        <dbReference type="Proteomes" id="UP000246464"/>
    </source>
</evidence>
<dbReference type="CDD" id="cd17738">
    <property type="entry name" value="BRCT_TopBP1_rpt7"/>
    <property type="match status" value="1"/>
</dbReference>
<keyword evidence="5" id="KW-0227">DNA damage</keyword>
<evidence type="ECO:0000256" key="8">
    <source>
        <dbReference type="ARBA" id="ARBA00023242"/>
    </source>
</evidence>
<dbReference type="GO" id="GO:0005813">
    <property type="term" value="C:centrosome"/>
    <property type="evidence" value="ECO:0007669"/>
    <property type="project" value="UniProtKB-SubCell"/>
</dbReference>
<keyword evidence="4" id="KW-0677">Repeat</keyword>
<evidence type="ECO:0000256" key="4">
    <source>
        <dbReference type="ARBA" id="ARBA00022737"/>
    </source>
</evidence>
<dbReference type="InterPro" id="IPR001357">
    <property type="entry name" value="BRCT_dom"/>
</dbReference>
<evidence type="ECO:0000313" key="11">
    <source>
        <dbReference type="EMBL" id="AWP06901.1"/>
    </source>
</evidence>
<accession>A0A2U9BS70</accession>
<dbReference type="PROSITE" id="PS50172">
    <property type="entry name" value="BRCT"/>
    <property type="match status" value="1"/>
</dbReference>